<dbReference type="Proteomes" id="UP000593735">
    <property type="component" value="Chromosome"/>
</dbReference>
<evidence type="ECO:0000256" key="3">
    <source>
        <dbReference type="ARBA" id="ARBA00004496"/>
    </source>
</evidence>
<dbReference type="NCBIfam" id="TIGR00504">
    <property type="entry name" value="pyro_pdase"/>
    <property type="match status" value="1"/>
</dbReference>
<dbReference type="GO" id="GO:0006508">
    <property type="term" value="P:proteolysis"/>
    <property type="evidence" value="ECO:0007669"/>
    <property type="project" value="UniProtKB-KW"/>
</dbReference>
<feature type="active site" evidence="9">
    <location>
        <position position="80"/>
    </location>
</feature>
<dbReference type="PRINTS" id="PR00706">
    <property type="entry name" value="PYROGLUPTASE"/>
</dbReference>
<comment type="subcellular location">
    <subcellularLocation>
        <location evidence="3 9">Cytoplasm</location>
    </subcellularLocation>
</comment>
<accession>A0A7S7M6Q3</accession>
<dbReference type="PIRSF" id="PIRSF015592">
    <property type="entry name" value="Prld-crbxl_pptds"/>
    <property type="match status" value="1"/>
</dbReference>
<gene>
    <name evidence="9 11" type="primary">pcp</name>
    <name evidence="11" type="ORF">INP52_04850</name>
</gene>
<dbReference type="GO" id="GO:0005829">
    <property type="term" value="C:cytosol"/>
    <property type="evidence" value="ECO:0007669"/>
    <property type="project" value="InterPro"/>
</dbReference>
<dbReference type="InterPro" id="IPR029762">
    <property type="entry name" value="PGP-I_bact-type"/>
</dbReference>
<dbReference type="PANTHER" id="PTHR23402:SF1">
    <property type="entry name" value="PYROGLUTAMYL-PEPTIDASE I"/>
    <property type="match status" value="1"/>
</dbReference>
<dbReference type="NCBIfam" id="NF009676">
    <property type="entry name" value="PRK13197.1"/>
    <property type="match status" value="1"/>
</dbReference>
<evidence type="ECO:0000256" key="5">
    <source>
        <dbReference type="ARBA" id="ARBA00022490"/>
    </source>
</evidence>
<evidence type="ECO:0000313" key="12">
    <source>
        <dbReference type="Proteomes" id="UP000593735"/>
    </source>
</evidence>
<dbReference type="EMBL" id="CP063767">
    <property type="protein sequence ID" value="QOY59785.1"/>
    <property type="molecule type" value="Genomic_DNA"/>
</dbReference>
<dbReference type="FunFam" id="3.40.630.20:FF:000001">
    <property type="entry name" value="Pyrrolidone-carboxylate peptidase"/>
    <property type="match status" value="1"/>
</dbReference>
<dbReference type="HAMAP" id="MF_00417">
    <property type="entry name" value="Pyrrolid_peptidase"/>
    <property type="match status" value="1"/>
</dbReference>
<sequence length="216" mass="22594">MARKILVTGFEPFGGETMNPAWEAVRALPDAIDGAQVAKVEIPVVFGRAPEAVEAAIERESPDLVLCVGQAGGRAKLTPEFVGINCADGRIPDNDGYQPAGEKIEPDGPDAYFATLPVKAMAQAMSEAGVPADVSYTAGTYVCNDVMYALLHALATRHPGVRGGFLHVPYATEQATHLPAVTPSMSVPTMTEGLRVALSAALAHEEDVAVSTGITH</sequence>
<evidence type="ECO:0000256" key="8">
    <source>
        <dbReference type="ARBA" id="ARBA00022807"/>
    </source>
</evidence>
<dbReference type="CDD" id="cd00501">
    <property type="entry name" value="Peptidase_C15"/>
    <property type="match status" value="1"/>
</dbReference>
<dbReference type="InterPro" id="IPR033694">
    <property type="entry name" value="PGPEP1_Cys_AS"/>
</dbReference>
<evidence type="ECO:0000313" key="11">
    <source>
        <dbReference type="EMBL" id="QOY59785.1"/>
    </source>
</evidence>
<dbReference type="Gene3D" id="3.40.630.20">
    <property type="entry name" value="Peptidase C15, pyroglutamyl peptidase I-like"/>
    <property type="match status" value="1"/>
</dbReference>
<dbReference type="RefSeq" id="WP_194369537.1">
    <property type="nucleotide sequence ID" value="NZ_CP063767.1"/>
</dbReference>
<feature type="active site" evidence="9 10">
    <location>
        <position position="143"/>
    </location>
</feature>
<dbReference type="InterPro" id="IPR016125">
    <property type="entry name" value="Peptidase_C15-like"/>
</dbReference>
<dbReference type="EC" id="3.4.19.3" evidence="9"/>
<evidence type="ECO:0000256" key="2">
    <source>
        <dbReference type="ARBA" id="ARBA00002280"/>
    </source>
</evidence>
<protein>
    <recommendedName>
        <fullName evidence="9">Pyrrolidone-carboxylate peptidase</fullName>
        <ecNumber evidence="9">3.4.19.3</ecNumber>
    </recommendedName>
    <alternativeName>
        <fullName evidence="9">5-oxoprolyl-peptidase</fullName>
    </alternativeName>
    <alternativeName>
        <fullName evidence="9">Pyroglutamyl-peptidase I</fullName>
        <shortName evidence="9">PGP-I</shortName>
        <shortName evidence="9">Pyrase</shortName>
    </alternativeName>
</protein>
<keyword evidence="8 9" id="KW-0788">Thiol protease</keyword>
<dbReference type="PANTHER" id="PTHR23402">
    <property type="entry name" value="PROTEASE FAMILY C15 PYROGLUTAMYL-PEPTIDASE I-RELATED"/>
    <property type="match status" value="1"/>
</dbReference>
<evidence type="ECO:0000256" key="6">
    <source>
        <dbReference type="ARBA" id="ARBA00022670"/>
    </source>
</evidence>
<evidence type="ECO:0000256" key="1">
    <source>
        <dbReference type="ARBA" id="ARBA00001770"/>
    </source>
</evidence>
<dbReference type="Pfam" id="PF01470">
    <property type="entry name" value="Peptidase_C15"/>
    <property type="match status" value="1"/>
</dbReference>
<proteinExistence type="inferred from homology"/>
<dbReference type="GO" id="GO:0016920">
    <property type="term" value="F:pyroglutamyl-peptidase activity"/>
    <property type="evidence" value="ECO:0007669"/>
    <property type="project" value="UniProtKB-UniRule"/>
</dbReference>
<evidence type="ECO:0000256" key="9">
    <source>
        <dbReference type="HAMAP-Rule" id="MF_00417"/>
    </source>
</evidence>
<name>A0A7S7M6Q3_9ACTN</name>
<dbReference type="AlphaFoldDB" id="A0A7S7M6Q3"/>
<keyword evidence="6 9" id="KW-0645">Protease</keyword>
<comment type="subunit">
    <text evidence="9">Homotetramer.</text>
</comment>
<dbReference type="SUPFAM" id="SSF53182">
    <property type="entry name" value="Pyrrolidone carboxyl peptidase (pyroglutamate aminopeptidase)"/>
    <property type="match status" value="1"/>
</dbReference>
<keyword evidence="7 9" id="KW-0378">Hydrolase</keyword>
<evidence type="ECO:0000256" key="4">
    <source>
        <dbReference type="ARBA" id="ARBA00006641"/>
    </source>
</evidence>
<comment type="function">
    <text evidence="2 9">Removes 5-oxoproline from various penultimate amino acid residues except L-proline.</text>
</comment>
<keyword evidence="12" id="KW-1185">Reference proteome</keyword>
<organism evidence="11 12">
    <name type="scientific">Thermophilibacter immobilis</name>
    <dbReference type="NCBI Taxonomy" id="2779519"/>
    <lineage>
        <taxon>Bacteria</taxon>
        <taxon>Bacillati</taxon>
        <taxon>Actinomycetota</taxon>
        <taxon>Coriobacteriia</taxon>
        <taxon>Coriobacteriales</taxon>
        <taxon>Atopobiaceae</taxon>
        <taxon>Thermophilibacter</taxon>
    </lineage>
</organism>
<feature type="active site" evidence="9">
    <location>
        <position position="167"/>
    </location>
</feature>
<dbReference type="KEGG" id="tio:INP52_04850"/>
<dbReference type="InterPro" id="IPR000816">
    <property type="entry name" value="Peptidase_C15"/>
</dbReference>
<dbReference type="InterPro" id="IPR036440">
    <property type="entry name" value="Peptidase_C15-like_sf"/>
</dbReference>
<evidence type="ECO:0000256" key="10">
    <source>
        <dbReference type="PROSITE-ProRule" id="PRU10077"/>
    </source>
</evidence>
<evidence type="ECO:0000256" key="7">
    <source>
        <dbReference type="ARBA" id="ARBA00022801"/>
    </source>
</evidence>
<dbReference type="PROSITE" id="PS01334">
    <property type="entry name" value="PYRASE_CYS"/>
    <property type="match status" value="1"/>
</dbReference>
<comment type="similarity">
    <text evidence="4 9">Belongs to the peptidase C15 family.</text>
</comment>
<keyword evidence="5 9" id="KW-0963">Cytoplasm</keyword>
<comment type="catalytic activity">
    <reaction evidence="1 9 10">
        <text>Release of an N-terminal pyroglutamyl group from a polypeptide, the second amino acid generally not being Pro.</text>
        <dbReference type="EC" id="3.4.19.3"/>
    </reaction>
</comment>
<reference evidence="11 12" key="1">
    <citation type="submission" date="2020-10" db="EMBL/GenBank/DDBJ databases">
        <title>Olsenella immobilis sp.nov., isolated from the mud in a fermentation cellar used for the production of Chinese strong-flavoured liquor.</title>
        <authorList>
            <person name="Lu L."/>
        </authorList>
    </citation>
    <scope>NUCLEOTIDE SEQUENCE [LARGE SCALE GENOMIC DNA]</scope>
    <source>
        <strain evidence="11 12">LZLJ-2</strain>
    </source>
</reference>